<dbReference type="EMBL" id="MBFR01000328">
    <property type="protein sequence ID" value="PVU89257.1"/>
    <property type="molecule type" value="Genomic_DNA"/>
</dbReference>
<dbReference type="Pfam" id="PF07065">
    <property type="entry name" value="D123"/>
    <property type="match status" value="1"/>
</dbReference>
<dbReference type="GO" id="GO:0005737">
    <property type="term" value="C:cytoplasm"/>
    <property type="evidence" value="ECO:0007669"/>
    <property type="project" value="TreeGrafter"/>
</dbReference>
<keyword evidence="4" id="KW-1185">Reference proteome</keyword>
<dbReference type="Proteomes" id="UP000245383">
    <property type="component" value="Unassembled WGS sequence"/>
</dbReference>
<reference evidence="3 4" key="1">
    <citation type="journal article" date="2018" name="MBio">
        <title>Comparative Genomics Reveals the Core Gene Toolbox for the Fungus-Insect Symbiosis.</title>
        <authorList>
            <person name="Wang Y."/>
            <person name="Stata M."/>
            <person name="Wang W."/>
            <person name="Stajich J.E."/>
            <person name="White M.M."/>
            <person name="Moncalvo J.M."/>
        </authorList>
    </citation>
    <scope>NUCLEOTIDE SEQUENCE [LARGE SCALE GENOMIC DNA]</scope>
    <source>
        <strain evidence="3 4">SWE-8-4</strain>
    </source>
</reference>
<comment type="caution">
    <text evidence="3">The sequence shown here is derived from an EMBL/GenBank/DDBJ whole genome shotgun (WGS) entry which is preliminary data.</text>
</comment>
<evidence type="ECO:0000313" key="4">
    <source>
        <dbReference type="Proteomes" id="UP000245383"/>
    </source>
</evidence>
<gene>
    <name evidence="3" type="ORF">BB561_005464</name>
</gene>
<organism evidence="3 4">
    <name type="scientific">Smittium simulii</name>
    <dbReference type="NCBI Taxonomy" id="133385"/>
    <lineage>
        <taxon>Eukaryota</taxon>
        <taxon>Fungi</taxon>
        <taxon>Fungi incertae sedis</taxon>
        <taxon>Zoopagomycota</taxon>
        <taxon>Kickxellomycotina</taxon>
        <taxon>Harpellomycetes</taxon>
        <taxon>Harpellales</taxon>
        <taxon>Legeriomycetaceae</taxon>
        <taxon>Smittium</taxon>
    </lineage>
</organism>
<evidence type="ECO:0000313" key="3">
    <source>
        <dbReference type="EMBL" id="PVU89257.1"/>
    </source>
</evidence>
<dbReference type="OrthoDB" id="360540at2759"/>
<feature type="region of interest" description="Disordered" evidence="2">
    <location>
        <begin position="90"/>
        <end position="112"/>
    </location>
</feature>
<protein>
    <submittedName>
        <fullName evidence="3">Uncharacterized protein</fullName>
    </submittedName>
</protein>
<evidence type="ECO:0000256" key="1">
    <source>
        <dbReference type="ARBA" id="ARBA00011047"/>
    </source>
</evidence>
<dbReference type="PANTHER" id="PTHR15323">
    <property type="entry name" value="D123 PROTEIN"/>
    <property type="match status" value="1"/>
</dbReference>
<accession>A0A2T9YAB1</accession>
<comment type="similarity">
    <text evidence="1">Belongs to the CDC123 family.</text>
</comment>
<sequence>MNTKDSPVHDTLNVAEDNSIDSSALSFKEISETSFSHWYSLFKDFCCEAQVIYLDYPTFLNYISADSIYLPDDSNDPKYNSNHLETELSDVEWGSGESDSDSSEDAISSISTQEKDTAANINNIATNKLKKSKVKVEFEPAKLEEIKKAIEVLGGKVIPRMNWSCPTDAIWITVGQTLKCENVNQILLLLQASDKISSDLAEYCGYDTPFSENTTTSKLDITAGNQQDLPELSFTNNTMRFDDLKVELVLRKYTDYNPALIFRCFVKNHKILGITQTDFNYYDFLFTDQDNITADITRFFKISKLATLGPIDFCFDVYIAKPGNGSKNVLLLDIEPWHPVSVNSYLFDWSELESFSIQQKADKTSIDISPADSTCSLANTENSKFKKPELRLFPKSLHMSSGIVFDTSKYCKSRFPVDLNAHNYQSAVDKFFYKK</sequence>
<evidence type="ECO:0000256" key="2">
    <source>
        <dbReference type="SAM" id="MobiDB-lite"/>
    </source>
</evidence>
<dbReference type="PANTHER" id="PTHR15323:SF6">
    <property type="entry name" value="CELL DIVISION CYCLE PROTEIN 123 HOMOLOG"/>
    <property type="match status" value="1"/>
</dbReference>
<proteinExistence type="inferred from homology"/>
<name>A0A2T9YAB1_9FUNG</name>
<dbReference type="STRING" id="133385.A0A2T9YAB1"/>
<dbReference type="AlphaFoldDB" id="A0A2T9YAB1"/>
<dbReference type="InterPro" id="IPR009772">
    <property type="entry name" value="CDC123"/>
</dbReference>